<evidence type="ECO:0000256" key="1">
    <source>
        <dbReference type="ARBA" id="ARBA00004651"/>
    </source>
</evidence>
<dbReference type="STRING" id="512399.A8709_11160"/>
<dbReference type="InterPro" id="IPR004638">
    <property type="entry name" value="EmrB-like"/>
</dbReference>
<dbReference type="PANTHER" id="PTHR42718">
    <property type="entry name" value="MAJOR FACILITATOR SUPERFAMILY MULTIDRUG TRANSPORTER MFSC"/>
    <property type="match status" value="1"/>
</dbReference>
<protein>
    <recommendedName>
        <fullName evidence="8">Major facilitator superfamily (MFS) profile domain-containing protein</fullName>
    </recommendedName>
</protein>
<dbReference type="PROSITE" id="PS50850">
    <property type="entry name" value="MFS"/>
    <property type="match status" value="1"/>
</dbReference>
<feature type="transmembrane region" description="Helical" evidence="7">
    <location>
        <begin position="230"/>
        <end position="251"/>
    </location>
</feature>
<dbReference type="AlphaFoldDB" id="A0A1C1A2T9"/>
<organism evidence="9 10">
    <name type="scientific">Paenibacillus pectinilyticus</name>
    <dbReference type="NCBI Taxonomy" id="512399"/>
    <lineage>
        <taxon>Bacteria</taxon>
        <taxon>Bacillati</taxon>
        <taxon>Bacillota</taxon>
        <taxon>Bacilli</taxon>
        <taxon>Bacillales</taxon>
        <taxon>Paenibacillaceae</taxon>
        <taxon>Paenibacillus</taxon>
    </lineage>
</organism>
<evidence type="ECO:0000313" key="9">
    <source>
        <dbReference type="EMBL" id="OCT14838.1"/>
    </source>
</evidence>
<accession>A0A1C1A2T9</accession>
<comment type="caution">
    <text evidence="9">The sequence shown here is derived from an EMBL/GenBank/DDBJ whole genome shotgun (WGS) entry which is preliminary data.</text>
</comment>
<dbReference type="NCBIfam" id="TIGR00711">
    <property type="entry name" value="efflux_EmrB"/>
    <property type="match status" value="1"/>
</dbReference>
<feature type="transmembrane region" description="Helical" evidence="7">
    <location>
        <begin position="271"/>
        <end position="296"/>
    </location>
</feature>
<dbReference type="Gene3D" id="1.20.1720.10">
    <property type="entry name" value="Multidrug resistance protein D"/>
    <property type="match status" value="1"/>
</dbReference>
<evidence type="ECO:0000256" key="5">
    <source>
        <dbReference type="ARBA" id="ARBA00022989"/>
    </source>
</evidence>
<feature type="transmembrane region" description="Helical" evidence="7">
    <location>
        <begin position="52"/>
        <end position="74"/>
    </location>
</feature>
<keyword evidence="5 7" id="KW-1133">Transmembrane helix</keyword>
<dbReference type="Gene3D" id="1.20.1250.20">
    <property type="entry name" value="MFS general substrate transporter like domains"/>
    <property type="match status" value="1"/>
</dbReference>
<evidence type="ECO:0000256" key="6">
    <source>
        <dbReference type="ARBA" id="ARBA00023136"/>
    </source>
</evidence>
<keyword evidence="2" id="KW-0813">Transport</keyword>
<proteinExistence type="predicted"/>
<dbReference type="RefSeq" id="WP_065852818.1">
    <property type="nucleotide sequence ID" value="NZ_LYPC01000016.1"/>
</dbReference>
<feature type="transmembrane region" description="Helical" evidence="7">
    <location>
        <begin position="337"/>
        <end position="356"/>
    </location>
</feature>
<dbReference type="InterPro" id="IPR011701">
    <property type="entry name" value="MFS"/>
</dbReference>
<evidence type="ECO:0000256" key="7">
    <source>
        <dbReference type="SAM" id="Phobius"/>
    </source>
</evidence>
<evidence type="ECO:0000256" key="2">
    <source>
        <dbReference type="ARBA" id="ARBA00022448"/>
    </source>
</evidence>
<feature type="transmembrane region" description="Helical" evidence="7">
    <location>
        <begin position="362"/>
        <end position="380"/>
    </location>
</feature>
<dbReference type="SUPFAM" id="SSF103473">
    <property type="entry name" value="MFS general substrate transporter"/>
    <property type="match status" value="1"/>
</dbReference>
<dbReference type="PANTHER" id="PTHR42718:SF43">
    <property type="entry name" value="LINCOMYCIN RESISTANCE PROTEIN LMRB"/>
    <property type="match status" value="1"/>
</dbReference>
<feature type="transmembrane region" description="Helical" evidence="7">
    <location>
        <begin position="170"/>
        <end position="189"/>
    </location>
</feature>
<dbReference type="GO" id="GO:0005886">
    <property type="term" value="C:plasma membrane"/>
    <property type="evidence" value="ECO:0007669"/>
    <property type="project" value="UniProtKB-SubCell"/>
</dbReference>
<dbReference type="CDD" id="cd17503">
    <property type="entry name" value="MFS_LmrB_MDR_like"/>
    <property type="match status" value="1"/>
</dbReference>
<feature type="transmembrane region" description="Helical" evidence="7">
    <location>
        <begin position="441"/>
        <end position="470"/>
    </location>
</feature>
<feature type="transmembrane region" description="Helical" evidence="7">
    <location>
        <begin position="139"/>
        <end position="158"/>
    </location>
</feature>
<dbReference type="GO" id="GO:0022857">
    <property type="term" value="F:transmembrane transporter activity"/>
    <property type="evidence" value="ECO:0007669"/>
    <property type="project" value="InterPro"/>
</dbReference>
<feature type="transmembrane region" description="Helical" evidence="7">
    <location>
        <begin position="302"/>
        <end position="325"/>
    </location>
</feature>
<gene>
    <name evidence="9" type="ORF">A8709_11160</name>
</gene>
<dbReference type="InterPro" id="IPR036259">
    <property type="entry name" value="MFS_trans_sf"/>
</dbReference>
<feature type="transmembrane region" description="Helical" evidence="7">
    <location>
        <begin position="201"/>
        <end position="224"/>
    </location>
</feature>
<evidence type="ECO:0000259" key="8">
    <source>
        <dbReference type="PROSITE" id="PS50850"/>
    </source>
</evidence>
<evidence type="ECO:0000256" key="3">
    <source>
        <dbReference type="ARBA" id="ARBA00022475"/>
    </source>
</evidence>
<reference evidence="10" key="1">
    <citation type="submission" date="2016-05" db="EMBL/GenBank/DDBJ databases">
        <title>Paenibacillus oryzae. sp. nov., isolated from the rice root.</title>
        <authorList>
            <person name="Zhang J."/>
            <person name="Zhang X."/>
        </authorList>
    </citation>
    <scope>NUCLEOTIDE SEQUENCE [LARGE SCALE GENOMIC DNA]</scope>
    <source>
        <strain evidence="10">KCTC13222</strain>
    </source>
</reference>
<dbReference type="PRINTS" id="PR01036">
    <property type="entry name" value="TCRTETB"/>
</dbReference>
<keyword evidence="6 7" id="KW-0472">Membrane</keyword>
<feature type="domain" description="Major facilitator superfamily (MFS) profile" evidence="8">
    <location>
        <begin position="16"/>
        <end position="475"/>
    </location>
</feature>
<evidence type="ECO:0000256" key="4">
    <source>
        <dbReference type="ARBA" id="ARBA00022692"/>
    </source>
</evidence>
<feature type="transmembrane region" description="Helical" evidence="7">
    <location>
        <begin position="12"/>
        <end position="32"/>
    </location>
</feature>
<keyword evidence="4 7" id="KW-0812">Transmembrane</keyword>
<dbReference type="Proteomes" id="UP000093309">
    <property type="component" value="Unassembled WGS sequence"/>
</dbReference>
<dbReference type="OrthoDB" id="9816041at2"/>
<feature type="transmembrane region" description="Helical" evidence="7">
    <location>
        <begin position="81"/>
        <end position="105"/>
    </location>
</feature>
<feature type="transmembrane region" description="Helical" evidence="7">
    <location>
        <begin position="400"/>
        <end position="421"/>
    </location>
</feature>
<name>A0A1C1A2T9_9BACL</name>
<dbReference type="EMBL" id="LYPC01000016">
    <property type="protein sequence ID" value="OCT14838.1"/>
    <property type="molecule type" value="Genomic_DNA"/>
</dbReference>
<dbReference type="InterPro" id="IPR020846">
    <property type="entry name" value="MFS_dom"/>
</dbReference>
<comment type="subcellular location">
    <subcellularLocation>
        <location evidence="1">Cell membrane</location>
        <topology evidence="1">Multi-pass membrane protein</topology>
    </subcellularLocation>
</comment>
<keyword evidence="3" id="KW-1003">Cell membrane</keyword>
<keyword evidence="10" id="KW-1185">Reference proteome</keyword>
<sequence length="483" mass="52027">MEKEADEATEYRVYAILFALLTAGFVGLYSETALNMAFTDLIDIFGIRPSDVQWLTTGYLLTLGILAPVSGFLLKWFSSRQLFIVALGFSIVGTMIAALAPYFSILLFARIIQAIGTGLLMPLMFNTILIIFPVAKRGAAMGLVGLVILFAPAVGPTLSGFVIEKLTWNWIFWFSLPLLVSSLVCGIVVMKNTSDITRPKIDILSIVLSTLGFGGIVFGFSSLGESGEGWGSPVVIVSLAIGVVSLALFIIRQLLLSQPMINLRAFHYPMFTLGMLMVFLCMMVILSSSVLLPMYLQGGLTLTALTAGLVLLPGSFINGLISPVIGRLFDRVGPKWMVTPGYILVSTMLWVFSNVTPDTSKIMIIVVHTCLMTGISLIMMPSQTNGLNQLPRELYPDGTAIMNTLQQVAGAIGTTVAVTVMSSEQAKYASKALDASRASTMSASLTAGVQMAFIYGIVVAILGLIVSVFFKRVAVKQQEKYGA</sequence>
<feature type="transmembrane region" description="Helical" evidence="7">
    <location>
        <begin position="111"/>
        <end position="132"/>
    </location>
</feature>
<dbReference type="Pfam" id="PF07690">
    <property type="entry name" value="MFS_1"/>
    <property type="match status" value="1"/>
</dbReference>
<evidence type="ECO:0000313" key="10">
    <source>
        <dbReference type="Proteomes" id="UP000093309"/>
    </source>
</evidence>